<reference evidence="11" key="1">
    <citation type="journal article" date="2010" name="Nature">
        <title>The Amphimedon queenslandica genome and the evolution of animal complexity.</title>
        <authorList>
            <person name="Srivastava M."/>
            <person name="Simakov O."/>
            <person name="Chapman J."/>
            <person name="Fahey B."/>
            <person name="Gauthier M.E."/>
            <person name="Mitros T."/>
            <person name="Richards G.S."/>
            <person name="Conaco C."/>
            <person name="Dacre M."/>
            <person name="Hellsten U."/>
            <person name="Larroux C."/>
            <person name="Putnam N.H."/>
            <person name="Stanke M."/>
            <person name="Adamska M."/>
            <person name="Darling A."/>
            <person name="Degnan S.M."/>
            <person name="Oakley T.H."/>
            <person name="Plachetzki D.C."/>
            <person name="Zhai Y."/>
            <person name="Adamski M."/>
            <person name="Calcino A."/>
            <person name="Cummins S.F."/>
            <person name="Goodstein D.M."/>
            <person name="Harris C."/>
            <person name="Jackson D.J."/>
            <person name="Leys S.P."/>
            <person name="Shu S."/>
            <person name="Woodcroft B.J."/>
            <person name="Vervoort M."/>
            <person name="Kosik K.S."/>
            <person name="Manning G."/>
            <person name="Degnan B.M."/>
            <person name="Rokhsar D.S."/>
        </authorList>
    </citation>
    <scope>NUCLEOTIDE SEQUENCE [LARGE SCALE GENOMIC DNA]</scope>
</reference>
<feature type="compositionally biased region" description="Low complexity" evidence="6">
    <location>
        <begin position="284"/>
        <end position="301"/>
    </location>
</feature>
<feature type="region of interest" description="Disordered" evidence="6">
    <location>
        <begin position="1350"/>
        <end position="1370"/>
    </location>
</feature>
<evidence type="ECO:0000256" key="3">
    <source>
        <dbReference type="ARBA" id="ARBA00022490"/>
    </source>
</evidence>
<dbReference type="InterPro" id="IPR011993">
    <property type="entry name" value="PH-like_dom_sf"/>
</dbReference>
<feature type="region of interest" description="Disordered" evidence="6">
    <location>
        <begin position="1934"/>
        <end position="1960"/>
    </location>
</feature>
<feature type="compositionally biased region" description="Basic and acidic residues" evidence="6">
    <location>
        <begin position="771"/>
        <end position="792"/>
    </location>
</feature>
<feature type="compositionally biased region" description="Basic and acidic residues" evidence="6">
    <location>
        <begin position="546"/>
        <end position="560"/>
    </location>
</feature>
<dbReference type="PROSITE" id="PS50010">
    <property type="entry name" value="DH_2"/>
    <property type="match status" value="1"/>
</dbReference>
<feature type="compositionally biased region" description="Polar residues" evidence="6">
    <location>
        <begin position="1093"/>
        <end position="1106"/>
    </location>
</feature>
<accession>A0A1X7USH8</accession>
<dbReference type="SUPFAM" id="SSF50729">
    <property type="entry name" value="PH domain-like"/>
    <property type="match status" value="1"/>
</dbReference>
<feature type="region of interest" description="Disordered" evidence="6">
    <location>
        <begin position="1148"/>
        <end position="1170"/>
    </location>
</feature>
<dbReference type="GO" id="GO:0005737">
    <property type="term" value="C:cytoplasm"/>
    <property type="evidence" value="ECO:0007669"/>
    <property type="project" value="UniProtKB-SubCell"/>
</dbReference>
<dbReference type="SMART" id="SM00325">
    <property type="entry name" value="RhoGEF"/>
    <property type="match status" value="1"/>
</dbReference>
<name>A0A1X7USH8_AMPQE</name>
<evidence type="ECO:0000259" key="7">
    <source>
        <dbReference type="PROSITE" id="PS50002"/>
    </source>
</evidence>
<dbReference type="PANTHER" id="PTHR47544:SF3">
    <property type="entry name" value="RHO GUANINE NUCLEOTIDE EXCHANGE FACTOR 4 ISOFORM X1"/>
    <property type="match status" value="1"/>
</dbReference>
<dbReference type="STRING" id="400682.A0A1X7USH8"/>
<keyword evidence="4" id="KW-0344">Guanine-nucleotide releasing factor</keyword>
<dbReference type="CDD" id="cd01224">
    <property type="entry name" value="PH_Collybistin_ASEF"/>
    <property type="match status" value="1"/>
</dbReference>
<dbReference type="SMART" id="SM00233">
    <property type="entry name" value="PH"/>
    <property type="match status" value="1"/>
</dbReference>
<dbReference type="EnsemblMetazoa" id="Aqu2.1.30728_001">
    <property type="protein sequence ID" value="Aqu2.1.30728_001"/>
    <property type="gene ID" value="Aqu2.1.30728"/>
</dbReference>
<proteinExistence type="predicted"/>
<dbReference type="InterPro" id="IPR001331">
    <property type="entry name" value="GDS_CDC24_CS"/>
</dbReference>
<dbReference type="SUPFAM" id="SSF50044">
    <property type="entry name" value="SH3-domain"/>
    <property type="match status" value="1"/>
</dbReference>
<feature type="compositionally biased region" description="Polar residues" evidence="6">
    <location>
        <begin position="1476"/>
        <end position="1489"/>
    </location>
</feature>
<feature type="region of interest" description="Disordered" evidence="6">
    <location>
        <begin position="1066"/>
        <end position="1121"/>
    </location>
</feature>
<feature type="compositionally biased region" description="Basic and acidic residues" evidence="6">
    <location>
        <begin position="888"/>
        <end position="902"/>
    </location>
</feature>
<dbReference type="InterPro" id="IPR001452">
    <property type="entry name" value="SH3_domain"/>
</dbReference>
<keyword evidence="11" id="KW-1185">Reference proteome</keyword>
<dbReference type="Gene3D" id="2.30.29.30">
    <property type="entry name" value="Pleckstrin-homology domain (PH domain)/Phosphotyrosine-binding domain (PTB)"/>
    <property type="match status" value="1"/>
</dbReference>
<dbReference type="KEGG" id="aqu:100640581"/>
<evidence type="ECO:0000259" key="9">
    <source>
        <dbReference type="PROSITE" id="PS50010"/>
    </source>
</evidence>
<dbReference type="PROSITE" id="PS50002">
    <property type="entry name" value="SH3"/>
    <property type="match status" value="1"/>
</dbReference>
<dbReference type="InterPro" id="IPR036028">
    <property type="entry name" value="SH3-like_dom_sf"/>
</dbReference>
<feature type="compositionally biased region" description="Polar residues" evidence="6">
    <location>
        <begin position="695"/>
        <end position="716"/>
    </location>
</feature>
<feature type="compositionally biased region" description="Acidic residues" evidence="6">
    <location>
        <begin position="761"/>
        <end position="770"/>
    </location>
</feature>
<feature type="compositionally biased region" description="Basic and acidic residues" evidence="6">
    <location>
        <begin position="1494"/>
        <end position="1514"/>
    </location>
</feature>
<dbReference type="Pfam" id="PF00621">
    <property type="entry name" value="RhoGEF"/>
    <property type="match status" value="1"/>
</dbReference>
<dbReference type="PANTHER" id="PTHR47544">
    <property type="entry name" value="RHO GUANINE NUCLEOTIDE EXCHANGE FACTOR 4"/>
    <property type="match status" value="1"/>
</dbReference>
<feature type="compositionally biased region" description="Pro residues" evidence="6">
    <location>
        <begin position="406"/>
        <end position="415"/>
    </location>
</feature>
<evidence type="ECO:0000256" key="4">
    <source>
        <dbReference type="ARBA" id="ARBA00022658"/>
    </source>
</evidence>
<feature type="region of interest" description="Disordered" evidence="6">
    <location>
        <begin position="1466"/>
        <end position="1547"/>
    </location>
</feature>
<feature type="compositionally biased region" description="Polar residues" evidence="6">
    <location>
        <begin position="254"/>
        <end position="272"/>
    </location>
</feature>
<dbReference type="Gene3D" id="2.30.30.40">
    <property type="entry name" value="SH3 Domains"/>
    <property type="match status" value="1"/>
</dbReference>
<feature type="compositionally biased region" description="Polar residues" evidence="6">
    <location>
        <begin position="310"/>
        <end position="320"/>
    </location>
</feature>
<feature type="region of interest" description="Disordered" evidence="6">
    <location>
        <begin position="695"/>
        <end position="792"/>
    </location>
</feature>
<evidence type="ECO:0000256" key="1">
    <source>
        <dbReference type="ARBA" id="ARBA00004496"/>
    </source>
</evidence>
<dbReference type="PROSITE" id="PS50003">
    <property type="entry name" value="PH_DOMAIN"/>
    <property type="match status" value="1"/>
</dbReference>
<feature type="domain" description="SH3" evidence="7">
    <location>
        <begin position="1402"/>
        <end position="1461"/>
    </location>
</feature>
<dbReference type="InterPro" id="IPR001849">
    <property type="entry name" value="PH_domain"/>
</dbReference>
<dbReference type="Pfam" id="PF00018">
    <property type="entry name" value="SH3_1"/>
    <property type="match status" value="1"/>
</dbReference>
<feature type="compositionally biased region" description="Basic and acidic residues" evidence="6">
    <location>
        <begin position="484"/>
        <end position="496"/>
    </location>
</feature>
<feature type="compositionally biased region" description="Basic and acidic residues" evidence="6">
    <location>
        <begin position="48"/>
        <end position="65"/>
    </location>
</feature>
<keyword evidence="2 5" id="KW-0728">SH3 domain</keyword>
<dbReference type="InterPro" id="IPR000219">
    <property type="entry name" value="DH_dom"/>
</dbReference>
<feature type="compositionally biased region" description="Polar residues" evidence="6">
    <location>
        <begin position="438"/>
        <end position="459"/>
    </location>
</feature>
<sequence length="1960" mass="217444">MMSDKATPPKVSAMISVFDGKKEQPPPATKASVTPPTVGVSVPRRKLREAGSPEKKPQGQNDETKPVPSVTMTGPFKLIHVSGSGQVVDEKAPMLSRTLNHFKSGGNLSSTKPASGKGAAKEPAIKPMGYQSSPTHGGRKISAPVTINCSVPRKERKAQEKLKESQEEEESILSKSTPQFSSPNRSSDSHSVSPSPPSKKPNPRQSSLPSETMPTTSSCAIKQPGGTWFPSSRRSYRNTEAPPPVQFRVRTWDRLSTGNTRQVKRSQSFTSRTKTEASGERQRSTSPSSSSSSSSSPQKKSLGGAKPNSIDLNTRSQSALAGSLTEEEIDERISASVHTSPAPARRDDKSRSVVLSPQISVEVSRNKYWSSIRPQSTFGKASSPQLGSKSKPSTTSGSVASSNSSLPPPVPPPKPTRSTDSQKSKTLPSRRSVGGYSPTHTSSAANRLSQYQSKGTTSKEGGPATGFMKKDSPRDGKSPTMGSSKRESAASIKKEGSPVFSPAKRNSLKKESSPVLSTRSTRKEGSPVMSASRDSPRRGSPNLPSTKRESLASVRKDAPKNEAGSSSSKLQRPVQRSRDYANVQFSHDTTTSSEGRRKVSNDIGSTASDHIDYSPGQKKKIKLMERKDSKDKSMTLPGSSRATASMKKHHDTESVPSSSPRLSRLAMERRGSPSTPPLSIKSRIAIFQTKEDVSLSSTLPRNMYSSSNKRPVSEYNQVPLMRERDPGAKDKRKSLPAPPIPPKPRKPAVSRVILESAPVTLEEEEDDEGDRESKGRGRMRIHSDKTDGNNDSEIKVHIFQEGESEQATPFTDAPANVYDDVVFSEDTCKVDRAEKPRSTRYSYQEYATMRRMTLLRNSTSSSSVSEANNNDKGLAAIPENTLSVGQGNKKEEKKEEKEKEEPDLFKRMSVISGTFYEEMIDSIALKLASSEEKGRVSEGGASLERIEKVKKQLIEVVEDAVSNDPLIESEEFYESLEEYGRKVSDYLHRTQGESTSEEVPPELPPRPDFLLKLIKEDNEGGEDDVDRGEMSSPSILKLEGYEEMSSASIDVQPPSTVSLYEPVSFDVTMSPKGKGKRRTSKIPFWRSPEHKPSSPTLSLDSATLSLPKSGSNKKSNKKKKIMPSFSVRRSVKVEPTITSPVRSVSVSGHTCHSVTSSPSHTTYEEMNAPTSSPPHMYVNISRSVSVSQPYEFVSTDEPIQPTYSSESEGEDVSGVYDDIRSPVKRIWKDIEPPATPESSVFTDDHDTCDGRSLHDPTASPLVTKIRSTHPTHQYLRTSSSDSALHLSFIATGRPFPPTSPIPSFGEMSMDSNSNVESSPSICSYDSNRHSGGVGGVELKASPMCSLSRKRVKSDASEDRYHSARKGAQQKARLMMMANHRRRRRGSVPGNPETSSVDGIIEVPIVYADALMDCTGVEPSHLSFKVNDVIAILNMTDDDWWQGIVEDRIGWFSSAWVRLRINQEDNDTTSLHDRSEQAVSSSPGQESSGAVPTGSKERRGEEKPSEAGEGERKDEEATEQDTLGDLEQVRKHKPVTRRRTIRKRDSGDLPRSLLPSQIRAKCIEEILNTERVYVQHLKNIVEGFLYPCRERVQLFSQERVETIFSNIEDIYRFQQNFLDQLESRINFGNLEDSLIGEIFVIMKDSFSMYSEYCNNHPHAVNEMNLLQQDQQYVLFFEACRLLKEMADISLEGFLLNPVQRICRYPLQLSELKKYTPESHPDYCHVVAAQAAMTQVAILINERKRRMEALGRLRTWQTNVENWKGADLMETSTELIHGTELHKISKGRCQERHFFLFDHQLVYCKKDTIGGRLSYKGRVNTDKCQIIDLKDGEWSHGGNGVKNAWRINNFDKDDKWYVLFAKNAKMKEEWMEAFKKERRQVEDDKINGFIITPKMKRAAIALFNTTSEPISRKHPPKKNYEFSSESLPVGMINTLPAGARGGEITTSLTFSPGERKKRQKRK</sequence>
<evidence type="ECO:0000313" key="11">
    <source>
        <dbReference type="Proteomes" id="UP000007879"/>
    </source>
</evidence>
<dbReference type="Proteomes" id="UP000007879">
    <property type="component" value="Unassembled WGS sequence"/>
</dbReference>
<dbReference type="Pfam" id="PF22697">
    <property type="entry name" value="SOS1_NGEF_PH"/>
    <property type="match status" value="1"/>
</dbReference>
<feature type="region of interest" description="Disordered" evidence="6">
    <location>
        <begin position="857"/>
        <end position="902"/>
    </location>
</feature>
<dbReference type="InterPro" id="IPR035899">
    <property type="entry name" value="DBL_dom_sf"/>
</dbReference>
<dbReference type="InParanoid" id="A0A1X7USH8"/>
<feature type="compositionally biased region" description="Polar residues" evidence="6">
    <location>
        <begin position="1148"/>
        <end position="1161"/>
    </location>
</feature>
<evidence type="ECO:0000256" key="6">
    <source>
        <dbReference type="SAM" id="MobiDB-lite"/>
    </source>
</evidence>
<dbReference type="GO" id="GO:0005085">
    <property type="term" value="F:guanyl-nucleotide exchange factor activity"/>
    <property type="evidence" value="ECO:0007669"/>
    <property type="project" value="UniProtKB-KW"/>
</dbReference>
<feature type="compositionally biased region" description="Basic and acidic residues" evidence="6">
    <location>
        <begin position="273"/>
        <end position="283"/>
    </location>
</feature>
<reference evidence="10" key="2">
    <citation type="submission" date="2017-05" db="UniProtKB">
        <authorList>
            <consortium name="EnsemblMetazoa"/>
        </authorList>
    </citation>
    <scope>IDENTIFICATION</scope>
</reference>
<comment type="subcellular location">
    <subcellularLocation>
        <location evidence="1">Cytoplasm</location>
    </subcellularLocation>
</comment>
<evidence type="ECO:0000256" key="5">
    <source>
        <dbReference type="PROSITE-ProRule" id="PRU00192"/>
    </source>
</evidence>
<evidence type="ECO:0008006" key="12">
    <source>
        <dbReference type="Google" id="ProtNLM"/>
    </source>
</evidence>
<dbReference type="eggNOG" id="KOG3519">
    <property type="taxonomic scope" value="Eukaryota"/>
</dbReference>
<dbReference type="EnsemblMetazoa" id="XM_019997001.1">
    <property type="protein sequence ID" value="XP_019852560.1"/>
    <property type="gene ID" value="LOC100640581"/>
</dbReference>
<feature type="compositionally biased region" description="Polar residues" evidence="6">
    <location>
        <begin position="208"/>
        <end position="220"/>
    </location>
</feature>
<evidence type="ECO:0000313" key="10">
    <source>
        <dbReference type="EnsemblMetazoa" id="Aqu2.1.30728_001"/>
    </source>
</evidence>
<organism evidence="10">
    <name type="scientific">Amphimedon queenslandica</name>
    <name type="common">Sponge</name>
    <dbReference type="NCBI Taxonomy" id="400682"/>
    <lineage>
        <taxon>Eukaryota</taxon>
        <taxon>Metazoa</taxon>
        <taxon>Porifera</taxon>
        <taxon>Demospongiae</taxon>
        <taxon>Heteroscleromorpha</taxon>
        <taxon>Haplosclerida</taxon>
        <taxon>Niphatidae</taxon>
        <taxon>Amphimedon</taxon>
    </lineage>
</organism>
<feature type="compositionally biased region" description="Polar residues" evidence="6">
    <location>
        <begin position="353"/>
        <end position="386"/>
    </location>
</feature>
<dbReference type="SUPFAM" id="SSF48065">
    <property type="entry name" value="DBL homology domain (DH-domain)"/>
    <property type="match status" value="1"/>
</dbReference>
<dbReference type="PROSITE" id="PS00741">
    <property type="entry name" value="DH_1"/>
    <property type="match status" value="1"/>
</dbReference>
<feature type="compositionally biased region" description="Polar residues" evidence="6">
    <location>
        <begin position="100"/>
        <end position="113"/>
    </location>
</feature>
<gene>
    <name evidence="10" type="primary">100640581</name>
</gene>
<feature type="region of interest" description="Disordered" evidence="6">
    <location>
        <begin position="1"/>
        <end position="72"/>
    </location>
</feature>
<feature type="compositionally biased region" description="Basic and acidic residues" evidence="6">
    <location>
        <begin position="622"/>
        <end position="633"/>
    </location>
</feature>
<feature type="compositionally biased region" description="Low complexity" evidence="6">
    <location>
        <begin position="387"/>
        <end position="405"/>
    </location>
</feature>
<evidence type="ECO:0000259" key="8">
    <source>
        <dbReference type="PROSITE" id="PS50003"/>
    </source>
</evidence>
<dbReference type="SMART" id="SM00326">
    <property type="entry name" value="SH3"/>
    <property type="match status" value="1"/>
</dbReference>
<feature type="compositionally biased region" description="Low complexity" evidence="6">
    <location>
        <begin position="173"/>
        <end position="193"/>
    </location>
</feature>
<dbReference type="InterPro" id="IPR055251">
    <property type="entry name" value="SOS1_NGEF_PH"/>
</dbReference>
<feature type="compositionally biased region" description="Low complexity" evidence="6">
    <location>
        <begin position="32"/>
        <end position="42"/>
    </location>
</feature>
<dbReference type="CDD" id="cd00160">
    <property type="entry name" value="RhoGEF"/>
    <property type="match status" value="1"/>
</dbReference>
<feature type="compositionally biased region" description="Basic and acidic residues" evidence="6">
    <location>
        <begin position="468"/>
        <end position="477"/>
    </location>
</feature>
<feature type="compositionally biased region" description="Low complexity" evidence="6">
    <location>
        <begin position="656"/>
        <end position="665"/>
    </location>
</feature>
<feature type="compositionally biased region" description="Basic residues" evidence="6">
    <location>
        <begin position="1529"/>
        <end position="1541"/>
    </location>
</feature>
<dbReference type="Gene3D" id="1.20.900.10">
    <property type="entry name" value="Dbl homology (DH) domain"/>
    <property type="match status" value="1"/>
</dbReference>
<feature type="compositionally biased region" description="Basic and acidic residues" evidence="6">
    <location>
        <begin position="1352"/>
        <end position="1361"/>
    </location>
</feature>
<dbReference type="GO" id="GO:0035556">
    <property type="term" value="P:intracellular signal transduction"/>
    <property type="evidence" value="ECO:0007669"/>
    <property type="project" value="InterPro"/>
</dbReference>
<protein>
    <recommendedName>
        <fullName evidence="12">Spermatogenesis-associated protein 13</fullName>
    </recommendedName>
</protein>
<feature type="compositionally biased region" description="Low complexity" evidence="6">
    <location>
        <begin position="857"/>
        <end position="870"/>
    </location>
</feature>
<feature type="region of interest" description="Disordered" evidence="6">
    <location>
        <begin position="100"/>
        <end position="683"/>
    </location>
</feature>
<dbReference type="OrthoDB" id="660555at2759"/>
<feature type="domain" description="DH" evidence="9">
    <location>
        <begin position="1557"/>
        <end position="1741"/>
    </location>
</feature>
<keyword evidence="3" id="KW-0963">Cytoplasm</keyword>
<feature type="compositionally biased region" description="Polar residues" evidence="6">
    <location>
        <begin position="583"/>
        <end position="593"/>
    </location>
</feature>
<evidence type="ECO:0000256" key="2">
    <source>
        <dbReference type="ARBA" id="ARBA00022443"/>
    </source>
</evidence>
<feature type="domain" description="PH" evidence="8">
    <location>
        <begin position="1772"/>
        <end position="1877"/>
    </location>
</feature>